<accession>A0A8T1V9P0</accession>
<gene>
    <name evidence="1" type="ORF">PHYPSEUDO_012268</name>
</gene>
<dbReference type="Proteomes" id="UP000694044">
    <property type="component" value="Unassembled WGS sequence"/>
</dbReference>
<comment type="caution">
    <text evidence="1">The sequence shown here is derived from an EMBL/GenBank/DDBJ whole genome shotgun (WGS) entry which is preliminary data.</text>
</comment>
<dbReference type="AlphaFoldDB" id="A0A8T1V9P0"/>
<protein>
    <submittedName>
        <fullName evidence="1">Uncharacterized protein</fullName>
    </submittedName>
</protein>
<name>A0A8T1V9P0_9STRA</name>
<evidence type="ECO:0000313" key="1">
    <source>
        <dbReference type="EMBL" id="KAG7377023.1"/>
    </source>
</evidence>
<keyword evidence="2" id="KW-1185">Reference proteome</keyword>
<organism evidence="1 2">
    <name type="scientific">Phytophthora pseudosyringae</name>
    <dbReference type="NCBI Taxonomy" id="221518"/>
    <lineage>
        <taxon>Eukaryota</taxon>
        <taxon>Sar</taxon>
        <taxon>Stramenopiles</taxon>
        <taxon>Oomycota</taxon>
        <taxon>Peronosporomycetes</taxon>
        <taxon>Peronosporales</taxon>
        <taxon>Peronosporaceae</taxon>
        <taxon>Phytophthora</taxon>
    </lineage>
</organism>
<proteinExistence type="predicted"/>
<dbReference type="OrthoDB" id="123039at2759"/>
<reference evidence="1" key="1">
    <citation type="submission" date="2021-02" db="EMBL/GenBank/DDBJ databases">
        <authorList>
            <person name="Palmer J.M."/>
        </authorList>
    </citation>
    <scope>NUCLEOTIDE SEQUENCE</scope>
    <source>
        <strain evidence="1">SCRP734</strain>
    </source>
</reference>
<evidence type="ECO:0000313" key="2">
    <source>
        <dbReference type="Proteomes" id="UP000694044"/>
    </source>
</evidence>
<dbReference type="EMBL" id="JAGDFM010000588">
    <property type="protein sequence ID" value="KAG7377023.1"/>
    <property type="molecule type" value="Genomic_DNA"/>
</dbReference>
<sequence length="179" mass="20836">MINEMARLMKINALNMIALHFRRRLHQYIRFRYAPEGKLELTYRETKRLVDGCFRVKSVPEKDVDGKLTGKMVKVWTESDETEDETELALRAWLGIVPRQWLTTVPTSFASWTRVYSLLAGCYIISGRVRKINASTLHGLFLRVIDQPKVEVFLKNELNVVPTKKRMSESERPFTVGTF</sequence>